<accession>A0ABW5FHM3</accession>
<keyword evidence="1" id="KW-0378">Hydrolase</keyword>
<keyword evidence="2" id="KW-1185">Reference proteome</keyword>
<dbReference type="InterPro" id="IPR003737">
    <property type="entry name" value="GlcNAc_PI_deacetylase-related"/>
</dbReference>
<evidence type="ECO:0000313" key="1">
    <source>
        <dbReference type="EMBL" id="MFD2413637.1"/>
    </source>
</evidence>
<reference evidence="2" key="1">
    <citation type="journal article" date="2019" name="Int. J. Syst. Evol. Microbiol.">
        <title>The Global Catalogue of Microorganisms (GCM) 10K type strain sequencing project: providing services to taxonomists for standard genome sequencing and annotation.</title>
        <authorList>
            <consortium name="The Broad Institute Genomics Platform"/>
            <consortium name="The Broad Institute Genome Sequencing Center for Infectious Disease"/>
            <person name="Wu L."/>
            <person name="Ma J."/>
        </authorList>
    </citation>
    <scope>NUCLEOTIDE SEQUENCE [LARGE SCALE GENOMIC DNA]</scope>
    <source>
        <strain evidence="2">CCM 8725</strain>
    </source>
</reference>
<dbReference type="EC" id="3.5.1.-" evidence="1"/>
<dbReference type="RefSeq" id="WP_209993018.1">
    <property type="nucleotide sequence ID" value="NZ_JBHUKY010000072.1"/>
</dbReference>
<sequence length="279" mass="31801">MTQHYLFISAHLDDAILSCGDYIHALIQNNYQVTIATVFTGMGTDLSMLARILHKKFGLGMDTMDVRRQEDIHAAEALGAAVIHLNLLECIYRKNKDGSPVYSKLQNLFVAEVGSEHEVIEEIVSVLSEQIIFENFAGVFVPLGIGRHIDHCLVRESTERYRLRAGTDGQIRLMYYEDLPYLCFNQDITWRTELAAGLHEQRIKLQYWDLKAKINAVLKYGSQLSLLWPSRTSMLKQMEKHARGVAPQSKLHPPEGSDYFFKVYTADVNEPIPVSEIRT</sequence>
<protein>
    <submittedName>
        <fullName evidence="1">PIG-L deacetylase family protein</fullName>
        <ecNumber evidence="1">3.5.1.-</ecNumber>
    </submittedName>
</protein>
<proteinExistence type="predicted"/>
<dbReference type="EMBL" id="JBHUKY010000072">
    <property type="protein sequence ID" value="MFD2413637.1"/>
    <property type="molecule type" value="Genomic_DNA"/>
</dbReference>
<dbReference type="GO" id="GO:0016787">
    <property type="term" value="F:hydrolase activity"/>
    <property type="evidence" value="ECO:0007669"/>
    <property type="project" value="UniProtKB-KW"/>
</dbReference>
<dbReference type="PANTHER" id="PTHR12993">
    <property type="entry name" value="N-ACETYLGLUCOSAMINYL-PHOSPHATIDYLINOSITOL DE-N-ACETYLASE-RELATED"/>
    <property type="match status" value="1"/>
</dbReference>
<comment type="caution">
    <text evidence="1">The sequence shown here is derived from an EMBL/GenBank/DDBJ whole genome shotgun (WGS) entry which is preliminary data.</text>
</comment>
<organism evidence="1 2">
    <name type="scientific">Paenibacillus rhizoplanae</name>
    <dbReference type="NCBI Taxonomy" id="1917181"/>
    <lineage>
        <taxon>Bacteria</taxon>
        <taxon>Bacillati</taxon>
        <taxon>Bacillota</taxon>
        <taxon>Bacilli</taxon>
        <taxon>Bacillales</taxon>
        <taxon>Paenibacillaceae</taxon>
        <taxon>Paenibacillus</taxon>
    </lineage>
</organism>
<dbReference type="Proteomes" id="UP001597448">
    <property type="component" value="Unassembled WGS sequence"/>
</dbReference>
<dbReference type="InterPro" id="IPR024078">
    <property type="entry name" value="LmbE-like_dom_sf"/>
</dbReference>
<dbReference type="SUPFAM" id="SSF102588">
    <property type="entry name" value="LmbE-like"/>
    <property type="match status" value="1"/>
</dbReference>
<dbReference type="Gene3D" id="3.40.50.10320">
    <property type="entry name" value="LmbE-like"/>
    <property type="match status" value="1"/>
</dbReference>
<dbReference type="Pfam" id="PF02585">
    <property type="entry name" value="PIG-L"/>
    <property type="match status" value="1"/>
</dbReference>
<evidence type="ECO:0000313" key="2">
    <source>
        <dbReference type="Proteomes" id="UP001597448"/>
    </source>
</evidence>
<dbReference type="PANTHER" id="PTHR12993:SF29">
    <property type="entry name" value="BLR3841 PROTEIN"/>
    <property type="match status" value="1"/>
</dbReference>
<gene>
    <name evidence="1" type="ORF">ACFSX3_27585</name>
</gene>
<name>A0ABW5FHM3_9BACL</name>